<dbReference type="KEGG" id="lcre:Pla8534_16610"/>
<evidence type="ECO:0000313" key="11">
    <source>
        <dbReference type="Proteomes" id="UP000317648"/>
    </source>
</evidence>
<dbReference type="InterPro" id="IPR000515">
    <property type="entry name" value="MetI-like"/>
</dbReference>
<sequence>MAAFLLVLATLGQTTSPPIVVGSKAFTESIILAEVAVLLGEDAGLNMFHQSEIGGTQKVWSGLINGEVDVYPEYTGTIREQIFHGESLPDLEAVRKRLAQDGVLMSPDLGFKNNYVIGVSRAAAEKHQLKKISDLARVPELRFGFSNEFFEREDGWPSLKQAYGLPQKAASLDHALAYNSLKAGDLDVVDVYTTDPKISQYDIQMLIDDRGHFPVYEAVYLYRADLADRAPEMIAKLQELAGKIDASTMTEMNRSVEQLHLSERRAAADYLGQAFGLQIEVTEPSMAARLWRRTLEHMYLVVVSLGLAICVAIPLGVLAARNRVLGQVIVGSAEIIQTIPSLALLILITAVLVPLGIRSFGPTPTIVALVMYSLLPIIRNTMTALTSIPHAIRESGVVLGLSGPARMRLIELPLASPLILAGIKTTAVINVGYAALGGLIGAGGYGATIMSGLRLDSIPLMLEGAIPAAILALVVKFFFELLEYLLVPAGLRLRNAS</sequence>
<keyword evidence="11" id="KW-1185">Reference proteome</keyword>
<dbReference type="AlphaFoldDB" id="A0A518DPW1"/>
<dbReference type="GO" id="GO:0022857">
    <property type="term" value="F:transmembrane transporter activity"/>
    <property type="evidence" value="ECO:0007669"/>
    <property type="project" value="InterPro"/>
</dbReference>
<evidence type="ECO:0000256" key="1">
    <source>
        <dbReference type="ARBA" id="ARBA00004651"/>
    </source>
</evidence>
<feature type="transmembrane region" description="Helical" evidence="8">
    <location>
        <begin position="298"/>
        <end position="320"/>
    </location>
</feature>
<protein>
    <submittedName>
        <fullName evidence="10">Glycine betaine/carnitine/choline transport system permease protein OpuCB</fullName>
    </submittedName>
</protein>
<gene>
    <name evidence="10" type="primary">opuCB</name>
    <name evidence="10" type="ORF">Pla8534_16610</name>
</gene>
<evidence type="ECO:0000256" key="6">
    <source>
        <dbReference type="ARBA" id="ARBA00035642"/>
    </source>
</evidence>
<dbReference type="CDD" id="cd06261">
    <property type="entry name" value="TM_PBP2"/>
    <property type="match status" value="1"/>
</dbReference>
<evidence type="ECO:0000259" key="9">
    <source>
        <dbReference type="PROSITE" id="PS50928"/>
    </source>
</evidence>
<keyword evidence="2 8" id="KW-0813">Transport</keyword>
<dbReference type="PROSITE" id="PS50928">
    <property type="entry name" value="ABC_TM1"/>
    <property type="match status" value="1"/>
</dbReference>
<dbReference type="GO" id="GO:0043190">
    <property type="term" value="C:ATP-binding cassette (ABC) transporter complex"/>
    <property type="evidence" value="ECO:0007669"/>
    <property type="project" value="InterPro"/>
</dbReference>
<dbReference type="Pfam" id="PF04069">
    <property type="entry name" value="OpuAC"/>
    <property type="match status" value="1"/>
</dbReference>
<feature type="transmembrane region" description="Helical" evidence="8">
    <location>
        <begin position="341"/>
        <end position="360"/>
    </location>
</feature>
<evidence type="ECO:0000256" key="8">
    <source>
        <dbReference type="RuleBase" id="RU363032"/>
    </source>
</evidence>
<evidence type="ECO:0000256" key="2">
    <source>
        <dbReference type="ARBA" id="ARBA00022448"/>
    </source>
</evidence>
<evidence type="ECO:0000256" key="7">
    <source>
        <dbReference type="ARBA" id="ARBA00035652"/>
    </source>
</evidence>
<dbReference type="InterPro" id="IPR007210">
    <property type="entry name" value="ABC_Gly_betaine_transp_sub-bd"/>
</dbReference>
<dbReference type="Gene3D" id="3.40.190.120">
    <property type="entry name" value="Osmoprotection protein (prox), domain 2"/>
    <property type="match status" value="1"/>
</dbReference>
<evidence type="ECO:0000256" key="3">
    <source>
        <dbReference type="ARBA" id="ARBA00022692"/>
    </source>
</evidence>
<dbReference type="InterPro" id="IPR051204">
    <property type="entry name" value="ABC_transp_perm/SBD"/>
</dbReference>
<comment type="similarity">
    <text evidence="8">Belongs to the binding-protein-dependent transport system permease family.</text>
</comment>
<evidence type="ECO:0000313" key="10">
    <source>
        <dbReference type="EMBL" id="QDU93876.1"/>
    </source>
</evidence>
<accession>A0A518DPW1</accession>
<dbReference type="Pfam" id="PF00528">
    <property type="entry name" value="BPD_transp_1"/>
    <property type="match status" value="1"/>
</dbReference>
<dbReference type="SUPFAM" id="SSF53850">
    <property type="entry name" value="Periplasmic binding protein-like II"/>
    <property type="match status" value="1"/>
</dbReference>
<dbReference type="Proteomes" id="UP000317648">
    <property type="component" value="Chromosome"/>
</dbReference>
<keyword evidence="3 8" id="KW-0812">Transmembrane</keyword>
<feature type="transmembrane region" description="Helical" evidence="8">
    <location>
        <begin position="460"/>
        <end position="479"/>
    </location>
</feature>
<evidence type="ECO:0000256" key="5">
    <source>
        <dbReference type="ARBA" id="ARBA00023136"/>
    </source>
</evidence>
<comment type="similarity">
    <text evidence="7">In the N-terminal section; belongs to the binding-protein-dependent transport system permease family.</text>
</comment>
<keyword evidence="5 8" id="KW-0472">Membrane</keyword>
<dbReference type="RefSeq" id="WP_145051321.1">
    <property type="nucleotide sequence ID" value="NZ_CP036433.1"/>
</dbReference>
<comment type="similarity">
    <text evidence="6">In the C-terminal section; belongs to the OsmX family.</text>
</comment>
<organism evidence="10 11">
    <name type="scientific">Lignipirellula cremea</name>
    <dbReference type="NCBI Taxonomy" id="2528010"/>
    <lineage>
        <taxon>Bacteria</taxon>
        <taxon>Pseudomonadati</taxon>
        <taxon>Planctomycetota</taxon>
        <taxon>Planctomycetia</taxon>
        <taxon>Pirellulales</taxon>
        <taxon>Pirellulaceae</taxon>
        <taxon>Lignipirellula</taxon>
    </lineage>
</organism>
<name>A0A518DPW1_9BACT</name>
<dbReference type="EMBL" id="CP036433">
    <property type="protein sequence ID" value="QDU93876.1"/>
    <property type="molecule type" value="Genomic_DNA"/>
</dbReference>
<dbReference type="InterPro" id="IPR035906">
    <property type="entry name" value="MetI-like_sf"/>
</dbReference>
<comment type="subcellular location">
    <subcellularLocation>
        <location evidence="1 8">Cell membrane</location>
        <topology evidence="1 8">Multi-pass membrane protein</topology>
    </subcellularLocation>
</comment>
<dbReference type="OrthoDB" id="9801163at2"/>
<dbReference type="Gene3D" id="3.40.190.10">
    <property type="entry name" value="Periplasmic binding protein-like II"/>
    <property type="match status" value="1"/>
</dbReference>
<keyword evidence="4 8" id="KW-1133">Transmembrane helix</keyword>
<reference evidence="10 11" key="1">
    <citation type="submission" date="2019-02" db="EMBL/GenBank/DDBJ databases">
        <title>Deep-cultivation of Planctomycetes and their phenomic and genomic characterization uncovers novel biology.</title>
        <authorList>
            <person name="Wiegand S."/>
            <person name="Jogler M."/>
            <person name="Boedeker C."/>
            <person name="Pinto D."/>
            <person name="Vollmers J."/>
            <person name="Rivas-Marin E."/>
            <person name="Kohn T."/>
            <person name="Peeters S.H."/>
            <person name="Heuer A."/>
            <person name="Rast P."/>
            <person name="Oberbeckmann S."/>
            <person name="Bunk B."/>
            <person name="Jeske O."/>
            <person name="Meyerdierks A."/>
            <person name="Storesund J.E."/>
            <person name="Kallscheuer N."/>
            <person name="Luecker S."/>
            <person name="Lage O.M."/>
            <person name="Pohl T."/>
            <person name="Merkel B.J."/>
            <person name="Hornburger P."/>
            <person name="Mueller R.-W."/>
            <person name="Bruemmer F."/>
            <person name="Labrenz M."/>
            <person name="Spormann A.M."/>
            <person name="Op den Camp H."/>
            <person name="Overmann J."/>
            <person name="Amann R."/>
            <person name="Jetten M.S.M."/>
            <person name="Mascher T."/>
            <person name="Medema M.H."/>
            <person name="Devos D.P."/>
            <person name="Kaster A.-K."/>
            <person name="Ovreas L."/>
            <person name="Rohde M."/>
            <person name="Galperin M.Y."/>
            <person name="Jogler C."/>
        </authorList>
    </citation>
    <scope>NUCLEOTIDE SEQUENCE [LARGE SCALE GENOMIC DNA]</scope>
    <source>
        <strain evidence="10 11">Pla85_3_4</strain>
    </source>
</reference>
<dbReference type="PANTHER" id="PTHR30177:SF4">
    <property type="entry name" value="OSMOPROTECTANT IMPORT PERMEASE PROTEIN OSMW"/>
    <property type="match status" value="1"/>
</dbReference>
<feature type="domain" description="ABC transmembrane type-1" evidence="9">
    <location>
        <begin position="294"/>
        <end position="483"/>
    </location>
</feature>
<dbReference type="GO" id="GO:0031460">
    <property type="term" value="P:glycine betaine transport"/>
    <property type="evidence" value="ECO:0007669"/>
    <property type="project" value="TreeGrafter"/>
</dbReference>
<feature type="transmembrane region" description="Helical" evidence="8">
    <location>
        <begin position="433"/>
        <end position="453"/>
    </location>
</feature>
<evidence type="ECO:0000256" key="4">
    <source>
        <dbReference type="ARBA" id="ARBA00022989"/>
    </source>
</evidence>
<dbReference type="Gene3D" id="1.10.3720.10">
    <property type="entry name" value="MetI-like"/>
    <property type="match status" value="1"/>
</dbReference>
<dbReference type="SUPFAM" id="SSF161098">
    <property type="entry name" value="MetI-like"/>
    <property type="match status" value="1"/>
</dbReference>
<dbReference type="PANTHER" id="PTHR30177">
    <property type="entry name" value="GLYCINE BETAINE/L-PROLINE TRANSPORT SYSTEM PERMEASE PROTEIN PROW"/>
    <property type="match status" value="1"/>
</dbReference>
<proteinExistence type="inferred from homology"/>